<keyword evidence="8 10" id="KW-0472">Membrane</keyword>
<feature type="transmembrane region" description="Helical" evidence="10">
    <location>
        <begin position="257"/>
        <end position="276"/>
    </location>
</feature>
<comment type="catalytic activity">
    <reaction evidence="10">
        <text>a very-long-chain acyl-CoA + malonyl-CoA + H(+) = a very-long-chain 3-oxoacyl-CoA + CO2 + CoA</text>
        <dbReference type="Rhea" id="RHEA:32727"/>
        <dbReference type="ChEBI" id="CHEBI:15378"/>
        <dbReference type="ChEBI" id="CHEBI:16526"/>
        <dbReference type="ChEBI" id="CHEBI:57287"/>
        <dbReference type="ChEBI" id="CHEBI:57384"/>
        <dbReference type="ChEBI" id="CHEBI:90725"/>
        <dbReference type="ChEBI" id="CHEBI:90736"/>
        <dbReference type="EC" id="2.3.1.199"/>
    </reaction>
</comment>
<keyword evidence="2 10" id="KW-0444">Lipid biosynthesis</keyword>
<dbReference type="PANTHER" id="PTHR11157:SF17">
    <property type="entry name" value="ELONGATION OF VERY LONG CHAIN FATTY ACIDS PROTEIN 6"/>
    <property type="match status" value="1"/>
</dbReference>
<dbReference type="GO" id="GO:0019367">
    <property type="term" value="P:fatty acid elongation, saturated fatty acid"/>
    <property type="evidence" value="ECO:0007669"/>
    <property type="project" value="TreeGrafter"/>
</dbReference>
<feature type="transmembrane region" description="Helical" evidence="10">
    <location>
        <begin position="83"/>
        <end position="102"/>
    </location>
</feature>
<dbReference type="eggNOG" id="KOG3072">
    <property type="taxonomic scope" value="Eukaryota"/>
</dbReference>
<dbReference type="PROSITE" id="PS01188">
    <property type="entry name" value="ELO"/>
    <property type="match status" value="1"/>
</dbReference>
<reference evidence="11" key="2">
    <citation type="submission" date="2015-06" db="UniProtKB">
        <authorList>
            <consortium name="EnsemblMetazoa"/>
        </authorList>
    </citation>
    <scope>IDENTIFICATION</scope>
</reference>
<organism evidence="11 12">
    <name type="scientific">Tetranychus urticae</name>
    <name type="common">Two-spotted spider mite</name>
    <dbReference type="NCBI Taxonomy" id="32264"/>
    <lineage>
        <taxon>Eukaryota</taxon>
        <taxon>Metazoa</taxon>
        <taxon>Ecdysozoa</taxon>
        <taxon>Arthropoda</taxon>
        <taxon>Chelicerata</taxon>
        <taxon>Arachnida</taxon>
        <taxon>Acari</taxon>
        <taxon>Acariformes</taxon>
        <taxon>Trombidiformes</taxon>
        <taxon>Prostigmata</taxon>
        <taxon>Eleutherengona</taxon>
        <taxon>Raphignathae</taxon>
        <taxon>Tetranychoidea</taxon>
        <taxon>Tetranychidae</taxon>
        <taxon>Tetranychus</taxon>
    </lineage>
</organism>
<evidence type="ECO:0000256" key="8">
    <source>
        <dbReference type="ARBA" id="ARBA00023136"/>
    </source>
</evidence>
<accession>T1JW14</accession>
<feature type="transmembrane region" description="Helical" evidence="10">
    <location>
        <begin position="49"/>
        <end position="71"/>
    </location>
</feature>
<dbReference type="GO" id="GO:0005789">
    <property type="term" value="C:endoplasmic reticulum membrane"/>
    <property type="evidence" value="ECO:0007669"/>
    <property type="project" value="TreeGrafter"/>
</dbReference>
<keyword evidence="4 10" id="KW-0812">Transmembrane</keyword>
<dbReference type="GO" id="GO:0009922">
    <property type="term" value="F:fatty acid elongase activity"/>
    <property type="evidence" value="ECO:0007669"/>
    <property type="project" value="UniProtKB-EC"/>
</dbReference>
<dbReference type="GO" id="GO:0034625">
    <property type="term" value="P:fatty acid elongation, monounsaturated fatty acid"/>
    <property type="evidence" value="ECO:0007669"/>
    <property type="project" value="TreeGrafter"/>
</dbReference>
<evidence type="ECO:0000313" key="12">
    <source>
        <dbReference type="Proteomes" id="UP000015104"/>
    </source>
</evidence>
<dbReference type="Pfam" id="PF01151">
    <property type="entry name" value="ELO"/>
    <property type="match status" value="1"/>
</dbReference>
<dbReference type="STRING" id="32264.T1JW14"/>
<dbReference type="Proteomes" id="UP000015104">
    <property type="component" value="Unassembled WGS sequence"/>
</dbReference>
<feature type="transmembrane region" description="Helical" evidence="10">
    <location>
        <begin position="182"/>
        <end position="203"/>
    </location>
</feature>
<keyword evidence="7 10" id="KW-0443">Lipid metabolism</keyword>
<dbReference type="InterPro" id="IPR002076">
    <property type="entry name" value="ELO_fam"/>
</dbReference>
<keyword evidence="6 10" id="KW-1133">Transmembrane helix</keyword>
<dbReference type="EC" id="2.3.1.199" evidence="10"/>
<comment type="subcellular location">
    <subcellularLocation>
        <location evidence="1">Membrane</location>
        <topology evidence="1">Multi-pass membrane protein</topology>
    </subcellularLocation>
</comment>
<reference evidence="12" key="1">
    <citation type="submission" date="2011-08" db="EMBL/GenBank/DDBJ databases">
        <authorList>
            <person name="Rombauts S."/>
        </authorList>
    </citation>
    <scope>NUCLEOTIDE SEQUENCE</scope>
    <source>
        <strain evidence="12">London</strain>
    </source>
</reference>
<keyword evidence="12" id="KW-1185">Reference proteome</keyword>
<evidence type="ECO:0000313" key="11">
    <source>
        <dbReference type="EnsemblMetazoa" id="tetur02g06580.1"/>
    </source>
</evidence>
<feature type="transmembrane region" description="Helical" evidence="10">
    <location>
        <begin position="131"/>
        <end position="152"/>
    </location>
</feature>
<feature type="transmembrane region" description="Helical" evidence="10">
    <location>
        <begin position="159"/>
        <end position="176"/>
    </location>
</feature>
<keyword evidence="9 10" id="KW-0275">Fatty acid biosynthesis</keyword>
<evidence type="ECO:0000256" key="2">
    <source>
        <dbReference type="ARBA" id="ARBA00022516"/>
    </source>
</evidence>
<comment type="similarity">
    <text evidence="10">Belongs to the ELO family.</text>
</comment>
<dbReference type="EnsemblMetazoa" id="tetur02g06580.1">
    <property type="protein sequence ID" value="tetur02g06580.1"/>
    <property type="gene ID" value="tetur02g06580"/>
</dbReference>
<dbReference type="HOGENOM" id="CLU_048483_1_1_1"/>
<evidence type="ECO:0000256" key="1">
    <source>
        <dbReference type="ARBA" id="ARBA00004141"/>
    </source>
</evidence>
<evidence type="ECO:0000256" key="9">
    <source>
        <dbReference type="ARBA" id="ARBA00023160"/>
    </source>
</evidence>
<evidence type="ECO:0000256" key="7">
    <source>
        <dbReference type="ARBA" id="ARBA00023098"/>
    </source>
</evidence>
<dbReference type="GO" id="GO:0030148">
    <property type="term" value="P:sphingolipid biosynthetic process"/>
    <property type="evidence" value="ECO:0007669"/>
    <property type="project" value="TreeGrafter"/>
</dbReference>
<evidence type="ECO:0000256" key="5">
    <source>
        <dbReference type="ARBA" id="ARBA00022832"/>
    </source>
</evidence>
<dbReference type="InterPro" id="IPR030457">
    <property type="entry name" value="ELO_CS"/>
</dbReference>
<evidence type="ECO:0000256" key="6">
    <source>
        <dbReference type="ARBA" id="ARBA00022989"/>
    </source>
</evidence>
<proteinExistence type="inferred from homology"/>
<protein>
    <recommendedName>
        <fullName evidence="10">Elongation of very long chain fatty acids protein</fullName>
        <ecNumber evidence="10">2.3.1.199</ecNumber>
    </recommendedName>
    <alternativeName>
        <fullName evidence="10">Very-long-chain 3-oxoacyl-CoA synthase</fullName>
    </alternativeName>
</protein>
<name>T1JW14_TETUR</name>
<dbReference type="GO" id="GO:0042761">
    <property type="term" value="P:very long-chain fatty acid biosynthetic process"/>
    <property type="evidence" value="ECO:0007669"/>
    <property type="project" value="TreeGrafter"/>
</dbReference>
<dbReference type="AlphaFoldDB" id="T1JW14"/>
<sequence>MTSGVNILLPTETVGSKWTNSSINPKSLQSWFSPSQWDQKAWVEWHQQNWSICFWFATFYVLAVRLGLIYMNNRKPYDLRYPLAIWSGLLGAFSIAGSYYMVPEIISTLYKDGFHSAACDNSYKSDKNVLFWSWLFVWSKVFEFGDTAFIILRKQKLSFLHWYHHAMTVICVFTYFPGMVAINRWTGSMNFFVHSLMYSYYALRAMRVRIPKPIAVSITTLQIAQMMIGFYVASYALVMKMSDQPCKITPGESLFSFSIYFSYFILFCNFFIQSYFKKPSPSSSRTKKD</sequence>
<feature type="transmembrane region" description="Helical" evidence="10">
    <location>
        <begin position="215"/>
        <end position="237"/>
    </location>
</feature>
<keyword evidence="3 10" id="KW-0808">Transferase</keyword>
<dbReference type="GO" id="GO:0034626">
    <property type="term" value="P:fatty acid elongation, polyunsaturated fatty acid"/>
    <property type="evidence" value="ECO:0007669"/>
    <property type="project" value="TreeGrafter"/>
</dbReference>
<evidence type="ECO:0000256" key="3">
    <source>
        <dbReference type="ARBA" id="ARBA00022679"/>
    </source>
</evidence>
<dbReference type="EMBL" id="CAEY01000806">
    <property type="status" value="NOT_ANNOTATED_CDS"/>
    <property type="molecule type" value="Genomic_DNA"/>
</dbReference>
<evidence type="ECO:0000256" key="4">
    <source>
        <dbReference type="ARBA" id="ARBA00022692"/>
    </source>
</evidence>
<evidence type="ECO:0000256" key="10">
    <source>
        <dbReference type="RuleBase" id="RU361115"/>
    </source>
</evidence>
<keyword evidence="5 10" id="KW-0276">Fatty acid metabolism</keyword>
<dbReference type="PANTHER" id="PTHR11157">
    <property type="entry name" value="FATTY ACID ACYL TRANSFERASE-RELATED"/>
    <property type="match status" value="1"/>
</dbReference>